<dbReference type="OrthoDB" id="3561500at2"/>
<dbReference type="EMBL" id="MAXA01000125">
    <property type="protein sequence ID" value="OHV35543.1"/>
    <property type="molecule type" value="Genomic_DNA"/>
</dbReference>
<evidence type="ECO:0000313" key="2">
    <source>
        <dbReference type="Proteomes" id="UP000179769"/>
    </source>
</evidence>
<dbReference type="AlphaFoldDB" id="A0A1S1QLB2"/>
<dbReference type="NCBIfam" id="NF047733">
    <property type="entry name" value="antiphage_MADS7"/>
    <property type="match status" value="1"/>
</dbReference>
<protein>
    <submittedName>
        <fullName evidence="1">Uncharacterized protein</fullName>
    </submittedName>
</protein>
<reference evidence="2" key="1">
    <citation type="submission" date="2016-07" db="EMBL/GenBank/DDBJ databases">
        <title>Frankia sp. NRRL B-16219 Genome sequencing.</title>
        <authorList>
            <person name="Ghodhbane-Gtari F."/>
            <person name="Swanson E."/>
            <person name="Gueddou A."/>
            <person name="Louati M."/>
            <person name="Nouioui I."/>
            <person name="Hezbri K."/>
            <person name="Abebe-Akele F."/>
            <person name="Simpson S."/>
            <person name="Morris K."/>
            <person name="Thomas K."/>
            <person name="Gtari M."/>
            <person name="Tisa L.S."/>
        </authorList>
    </citation>
    <scope>NUCLEOTIDE SEQUENCE [LARGE SCALE GENOMIC DNA]</scope>
    <source>
        <strain evidence="2">NRRL B-16219</strain>
    </source>
</reference>
<dbReference type="RefSeq" id="WP_071062133.1">
    <property type="nucleotide sequence ID" value="NZ_MAXA01000125.1"/>
</dbReference>
<dbReference type="InterPro" id="IPR058120">
    <property type="entry name" value="MADS7"/>
</dbReference>
<evidence type="ECO:0000313" key="1">
    <source>
        <dbReference type="EMBL" id="OHV35543.1"/>
    </source>
</evidence>
<accession>A0A1S1QLB2</accession>
<dbReference type="Proteomes" id="UP000179769">
    <property type="component" value="Unassembled WGS sequence"/>
</dbReference>
<organism evidence="1 2">
    <name type="scientific">Parafrankia soli</name>
    <dbReference type="NCBI Taxonomy" id="2599596"/>
    <lineage>
        <taxon>Bacteria</taxon>
        <taxon>Bacillati</taxon>
        <taxon>Actinomycetota</taxon>
        <taxon>Actinomycetes</taxon>
        <taxon>Frankiales</taxon>
        <taxon>Frankiaceae</taxon>
        <taxon>Parafrankia</taxon>
    </lineage>
</organism>
<proteinExistence type="predicted"/>
<comment type="caution">
    <text evidence="1">The sequence shown here is derived from an EMBL/GenBank/DDBJ whole genome shotgun (WGS) entry which is preliminary data.</text>
</comment>
<name>A0A1S1QLB2_9ACTN</name>
<dbReference type="Pfam" id="PF26611">
    <property type="entry name" value="MAD7"/>
    <property type="match status" value="1"/>
</dbReference>
<sequence>MTLRIPKELRSYQFDKLTGVELNDFDVDRFLPVLFEMVETKGRRLSRSNADPKDPDRYVEALAAHPNLRGFAGEHGRAVLEQWVNSSVVRLGHSGRGRGDVQLAAVQPIHIGAYRAGLPVEGARHRKVHLVVYRLLKEALLRRGAPDPEQTLQRLFREAFGRGVAIDSLFVPAFDGKTDDLDANVLLSLYYLEGFQPGKVLASRPDLDWSPVMPGVMISLGDLLLDFLTVYRNRLPTIALARHLAALLNIGLFTTTLRLFSVVGELCRGGADGPAPTDLSRDLHPARTEIYVDFTRQTGGDSDRLAGECVDRDLERLPAYFEDMILLKTLDRYASSEQKLRPYVEGRRGPDWLAALVGIRGLEYVEWRAGLDIERIIETTRAEMRMPEDEARAELSALAPGGSQLDVLLAAIRQSQASKAVTSAGSWFWNTGGLRKQAGLLRGNLRGRRAWRYAMTDELLTTMLLTTLMDPATGAPRPRMRLTDLLDTLEQRWGLLIHHPPAARDDASSRAVASQNLTAFTGRLHQMGFFADLADDFNAQYVINPLAGARR</sequence>
<keyword evidence="2" id="KW-1185">Reference proteome</keyword>
<gene>
    <name evidence="1" type="ORF">BBK14_15075</name>
</gene>